<evidence type="ECO:0000313" key="2">
    <source>
        <dbReference type="Proteomes" id="UP000094578"/>
    </source>
</evidence>
<dbReference type="Gene3D" id="3.40.50.300">
    <property type="entry name" value="P-loop containing nucleotide triphosphate hydrolases"/>
    <property type="match status" value="1"/>
</dbReference>
<accession>A0A1E3KWZ1</accession>
<dbReference type="STRING" id="1886670.PTI45_04666"/>
<dbReference type="SUPFAM" id="SSF52540">
    <property type="entry name" value="P-loop containing nucleoside triphosphate hydrolases"/>
    <property type="match status" value="1"/>
</dbReference>
<evidence type="ECO:0008006" key="3">
    <source>
        <dbReference type="Google" id="ProtNLM"/>
    </source>
</evidence>
<protein>
    <recommendedName>
        <fullName evidence="3">AAA domain-containing protein</fullName>
    </recommendedName>
</protein>
<dbReference type="EMBL" id="MDER01000106">
    <property type="protein sequence ID" value="ODP25996.1"/>
    <property type="molecule type" value="Genomic_DNA"/>
</dbReference>
<dbReference type="InterPro" id="IPR027417">
    <property type="entry name" value="P-loop_NTPase"/>
</dbReference>
<dbReference type="Proteomes" id="UP000094578">
    <property type="component" value="Unassembled WGS sequence"/>
</dbReference>
<dbReference type="AlphaFoldDB" id="A0A1E3KWZ1"/>
<proteinExistence type="predicted"/>
<keyword evidence="2" id="KW-1185">Reference proteome</keyword>
<name>A0A1E3KWZ1_9BACL</name>
<evidence type="ECO:0000313" key="1">
    <source>
        <dbReference type="EMBL" id="ODP25996.1"/>
    </source>
</evidence>
<sequence>MGSVVTFWGLKAGQGATSSNLISVAAINGMDYHHRTLLSNTQFDSNTIEQAFINSNRTINTLHNYSTLGLDQLENLARSKQLSNNSIKDYTVPIFAGLDLLPSTSKPSSDMHTNITDVIGSIYQSSKNVYDLTLVDVHPGDNKLTNEILHHSDLIVVNLNQNVIVLKAFFELIKQKPDLFSKMIIVIGQYDYSSKYTIKNISRTFKSKIPVYAIPHNSNFMDACNEQQVVEFFLKRKNINSTHEDYSFMEAARCLNKAIFKALEIDHRLYEERED</sequence>
<organism evidence="1 2">
    <name type="scientific">Paenibacillus nuruki</name>
    <dbReference type="NCBI Taxonomy" id="1886670"/>
    <lineage>
        <taxon>Bacteria</taxon>
        <taxon>Bacillati</taxon>
        <taxon>Bacillota</taxon>
        <taxon>Bacilli</taxon>
        <taxon>Bacillales</taxon>
        <taxon>Paenibacillaceae</taxon>
        <taxon>Paenibacillus</taxon>
    </lineage>
</organism>
<gene>
    <name evidence="1" type="ORF">PTI45_04666</name>
</gene>
<reference evidence="1 2" key="1">
    <citation type="submission" date="2016-08" db="EMBL/GenBank/DDBJ databases">
        <title>Genome sequencing of Paenibacillus sp. TI45-13ar, isolated from Korean traditional nuruk.</title>
        <authorList>
            <person name="Kim S.-J."/>
        </authorList>
    </citation>
    <scope>NUCLEOTIDE SEQUENCE [LARGE SCALE GENOMIC DNA]</scope>
    <source>
        <strain evidence="1 2">TI45-13ar</strain>
    </source>
</reference>
<comment type="caution">
    <text evidence="1">The sequence shown here is derived from an EMBL/GenBank/DDBJ whole genome shotgun (WGS) entry which is preliminary data.</text>
</comment>
<dbReference type="RefSeq" id="WP_069329963.1">
    <property type="nucleotide sequence ID" value="NZ_MDER01000106.1"/>
</dbReference>